<feature type="domain" description="Guanylate cyclase" evidence="7">
    <location>
        <begin position="251"/>
        <end position="354"/>
    </location>
</feature>
<evidence type="ECO:0000259" key="7">
    <source>
        <dbReference type="PROSITE" id="PS50125"/>
    </source>
</evidence>
<evidence type="ECO:0000313" key="8">
    <source>
        <dbReference type="EMBL" id="GFR95836.1"/>
    </source>
</evidence>
<dbReference type="PANTHER" id="PTHR11920:SF335">
    <property type="entry name" value="GUANYLATE CYCLASE"/>
    <property type="match status" value="1"/>
</dbReference>
<organism evidence="8 9">
    <name type="scientific">Elysia marginata</name>
    <dbReference type="NCBI Taxonomy" id="1093978"/>
    <lineage>
        <taxon>Eukaryota</taxon>
        <taxon>Metazoa</taxon>
        <taxon>Spiralia</taxon>
        <taxon>Lophotrochozoa</taxon>
        <taxon>Mollusca</taxon>
        <taxon>Gastropoda</taxon>
        <taxon>Heterobranchia</taxon>
        <taxon>Euthyneura</taxon>
        <taxon>Panpulmonata</taxon>
        <taxon>Sacoglossa</taxon>
        <taxon>Placobranchoidea</taxon>
        <taxon>Plakobranchidae</taxon>
        <taxon>Elysia</taxon>
    </lineage>
</organism>
<evidence type="ECO:0000256" key="3">
    <source>
        <dbReference type="ARBA" id="ARBA00022741"/>
    </source>
</evidence>
<comment type="caution">
    <text evidence="8">The sequence shown here is derived from an EMBL/GenBank/DDBJ whole genome shotgun (WGS) entry which is preliminary data.</text>
</comment>
<dbReference type="PANTHER" id="PTHR11920">
    <property type="entry name" value="GUANYLYL CYCLASE"/>
    <property type="match status" value="1"/>
</dbReference>
<keyword evidence="2" id="KW-0812">Transmembrane</keyword>
<dbReference type="CDD" id="cd07302">
    <property type="entry name" value="CHD"/>
    <property type="match status" value="1"/>
</dbReference>
<keyword evidence="9" id="KW-1185">Reference proteome</keyword>
<keyword evidence="3" id="KW-0547">Nucleotide-binding</keyword>
<name>A0AAV4HFG5_9GAST</name>
<accession>A0AAV4HFG5</accession>
<evidence type="ECO:0000313" key="9">
    <source>
        <dbReference type="Proteomes" id="UP000762676"/>
    </source>
</evidence>
<dbReference type="GO" id="GO:0004383">
    <property type="term" value="F:guanylate cyclase activity"/>
    <property type="evidence" value="ECO:0007669"/>
    <property type="project" value="TreeGrafter"/>
</dbReference>
<dbReference type="GO" id="GO:0005886">
    <property type="term" value="C:plasma membrane"/>
    <property type="evidence" value="ECO:0007669"/>
    <property type="project" value="TreeGrafter"/>
</dbReference>
<dbReference type="InterPro" id="IPR013587">
    <property type="entry name" value="Nitrate/nitrite_sensing"/>
</dbReference>
<dbReference type="InterPro" id="IPR050401">
    <property type="entry name" value="Cyclic_nucleotide_synthase"/>
</dbReference>
<sequence>MPPDPASTMLMSVQSPNKVLLMDASVGHMWQSVVSLTNVASAVEHAGQERALGAIFFTMQGFSTLALQDFVIHWVMCNSLLAEAEEFSDIAKNFRAREDFNSTLQTISKFRELVENNVTVSEWHFDQSDVAGWWLGNMTTFVDMLHTLQDEMATDVRIRTSSWSVRLRTTSVLSSVLLCFEFLFYPLFVFLTVRLLRSINDHSRELSKNLKILIQEQRRYAAFISEMYPASVAARLMKGQEVAPEIFETASVCFVEVADFDDLVRRIPGAIIVHFINDLFELIDAEASKHDVFKVETVGDQYVAVSGLPNRNGERHVTEIANLALGLLEKTRNLNMEHLPNRKIKLQIGISSGS</sequence>
<dbReference type="GO" id="GO:0001653">
    <property type="term" value="F:peptide receptor activity"/>
    <property type="evidence" value="ECO:0007669"/>
    <property type="project" value="TreeGrafter"/>
</dbReference>
<dbReference type="InterPro" id="IPR029787">
    <property type="entry name" value="Nucleotide_cyclase"/>
</dbReference>
<dbReference type="SUPFAM" id="SSF55073">
    <property type="entry name" value="Nucleotide cyclase"/>
    <property type="match status" value="1"/>
</dbReference>
<keyword evidence="8" id="KW-0675">Receptor</keyword>
<dbReference type="Proteomes" id="UP000762676">
    <property type="component" value="Unassembled WGS sequence"/>
</dbReference>
<dbReference type="EMBL" id="BMAT01001938">
    <property type="protein sequence ID" value="GFR95836.1"/>
    <property type="molecule type" value="Genomic_DNA"/>
</dbReference>
<dbReference type="Pfam" id="PF08376">
    <property type="entry name" value="NIT"/>
    <property type="match status" value="1"/>
</dbReference>
<evidence type="ECO:0000256" key="2">
    <source>
        <dbReference type="ARBA" id="ARBA00022692"/>
    </source>
</evidence>
<evidence type="ECO:0000256" key="6">
    <source>
        <dbReference type="ARBA" id="ARBA00023239"/>
    </source>
</evidence>
<dbReference type="GO" id="GO:0000166">
    <property type="term" value="F:nucleotide binding"/>
    <property type="evidence" value="ECO:0007669"/>
    <property type="project" value="UniProtKB-KW"/>
</dbReference>
<dbReference type="AlphaFoldDB" id="A0AAV4HFG5"/>
<keyword evidence="5" id="KW-0472">Membrane</keyword>
<dbReference type="GO" id="GO:0035556">
    <property type="term" value="P:intracellular signal transduction"/>
    <property type="evidence" value="ECO:0007669"/>
    <property type="project" value="InterPro"/>
</dbReference>
<dbReference type="InterPro" id="IPR001054">
    <property type="entry name" value="A/G_cyclase"/>
</dbReference>
<evidence type="ECO:0000256" key="5">
    <source>
        <dbReference type="ARBA" id="ARBA00023136"/>
    </source>
</evidence>
<keyword evidence="4" id="KW-1133">Transmembrane helix</keyword>
<keyword evidence="6" id="KW-0456">Lyase</keyword>
<dbReference type="GO" id="GO:0004016">
    <property type="term" value="F:adenylate cyclase activity"/>
    <property type="evidence" value="ECO:0007669"/>
    <property type="project" value="TreeGrafter"/>
</dbReference>
<reference evidence="8 9" key="1">
    <citation type="journal article" date="2021" name="Elife">
        <title>Chloroplast acquisition without the gene transfer in kleptoplastic sea slugs, Plakobranchus ocellatus.</title>
        <authorList>
            <person name="Maeda T."/>
            <person name="Takahashi S."/>
            <person name="Yoshida T."/>
            <person name="Shimamura S."/>
            <person name="Takaki Y."/>
            <person name="Nagai Y."/>
            <person name="Toyoda A."/>
            <person name="Suzuki Y."/>
            <person name="Arimoto A."/>
            <person name="Ishii H."/>
            <person name="Satoh N."/>
            <person name="Nishiyama T."/>
            <person name="Hasebe M."/>
            <person name="Maruyama T."/>
            <person name="Minagawa J."/>
            <person name="Obokata J."/>
            <person name="Shigenobu S."/>
        </authorList>
    </citation>
    <scope>NUCLEOTIDE SEQUENCE [LARGE SCALE GENOMIC DNA]</scope>
</reference>
<proteinExistence type="predicted"/>
<evidence type="ECO:0000256" key="1">
    <source>
        <dbReference type="ARBA" id="ARBA00004370"/>
    </source>
</evidence>
<evidence type="ECO:0000256" key="4">
    <source>
        <dbReference type="ARBA" id="ARBA00022989"/>
    </source>
</evidence>
<protein>
    <submittedName>
        <fullName evidence="8">Receptor-type guanylate cyclase gcy-4</fullName>
    </submittedName>
</protein>
<dbReference type="GO" id="GO:0007168">
    <property type="term" value="P:receptor guanylyl cyclase signaling pathway"/>
    <property type="evidence" value="ECO:0007669"/>
    <property type="project" value="TreeGrafter"/>
</dbReference>
<gene>
    <name evidence="8" type="ORF">ElyMa_000953700</name>
</gene>
<dbReference type="SMART" id="SM00044">
    <property type="entry name" value="CYCc"/>
    <property type="match status" value="1"/>
</dbReference>
<dbReference type="PROSITE" id="PS50125">
    <property type="entry name" value="GUANYLATE_CYCLASE_2"/>
    <property type="match status" value="1"/>
</dbReference>
<comment type="subcellular location">
    <subcellularLocation>
        <location evidence="1">Membrane</location>
    </subcellularLocation>
</comment>
<dbReference type="Gene3D" id="3.30.70.1230">
    <property type="entry name" value="Nucleotide cyclase"/>
    <property type="match status" value="1"/>
</dbReference>
<dbReference type="Pfam" id="PF00211">
    <property type="entry name" value="Guanylate_cyc"/>
    <property type="match status" value="1"/>
</dbReference>